<feature type="non-terminal residue" evidence="13">
    <location>
        <position position="1"/>
    </location>
</feature>
<feature type="domain" description="Ribonuclease J C-terminal" evidence="12">
    <location>
        <begin position="8"/>
        <end position="108"/>
    </location>
</feature>
<proteinExistence type="predicted"/>
<comment type="cofactor">
    <cofactor evidence="1">
        <name>Zn(2+)</name>
        <dbReference type="ChEBI" id="CHEBI:29105"/>
    </cofactor>
</comment>
<evidence type="ECO:0000313" key="13">
    <source>
        <dbReference type="EMBL" id="HJA90435.1"/>
    </source>
</evidence>
<keyword evidence="4" id="KW-0698">rRNA processing</keyword>
<dbReference type="GO" id="GO:0005737">
    <property type="term" value="C:cytoplasm"/>
    <property type="evidence" value="ECO:0007669"/>
    <property type="project" value="UniProtKB-SubCell"/>
</dbReference>
<keyword evidence="5" id="KW-0540">Nuclease</keyword>
<evidence type="ECO:0000256" key="9">
    <source>
        <dbReference type="ARBA" id="ARBA00022833"/>
    </source>
</evidence>
<dbReference type="EMBL" id="DWYW01000148">
    <property type="protein sequence ID" value="HJA90435.1"/>
    <property type="molecule type" value="Genomic_DNA"/>
</dbReference>
<evidence type="ECO:0000256" key="5">
    <source>
        <dbReference type="ARBA" id="ARBA00022722"/>
    </source>
</evidence>
<comment type="subcellular location">
    <subcellularLocation>
        <location evidence="2">Cytoplasm</location>
    </subcellularLocation>
</comment>
<evidence type="ECO:0000256" key="3">
    <source>
        <dbReference type="ARBA" id="ARBA00022490"/>
    </source>
</evidence>
<keyword evidence="6" id="KW-0479">Metal-binding</keyword>
<dbReference type="Pfam" id="PF17770">
    <property type="entry name" value="RNase_J_C"/>
    <property type="match status" value="1"/>
</dbReference>
<evidence type="ECO:0000256" key="11">
    <source>
        <dbReference type="ARBA" id="ARBA00022884"/>
    </source>
</evidence>
<keyword evidence="3" id="KW-0963">Cytoplasm</keyword>
<dbReference type="GO" id="GO:0004527">
    <property type="term" value="F:exonuclease activity"/>
    <property type="evidence" value="ECO:0007669"/>
    <property type="project" value="UniProtKB-KW"/>
</dbReference>
<keyword evidence="8" id="KW-0378">Hydrolase</keyword>
<dbReference type="Gene3D" id="3.10.20.580">
    <property type="match status" value="1"/>
</dbReference>
<accession>A0A9D2KYH6</accession>
<evidence type="ECO:0000259" key="12">
    <source>
        <dbReference type="Pfam" id="PF17770"/>
    </source>
</evidence>
<evidence type="ECO:0000256" key="6">
    <source>
        <dbReference type="ARBA" id="ARBA00022723"/>
    </source>
</evidence>
<sequence length="115" mass="13201">VGDIGNIVLRDRKLLADDGVFIAVVTISRRQGRIVSGPEIISRGFVYMKASEDLIKESTEITKKVVEDNLENKDFEWSTLKQEIRDSLSRYLFDKTKRRPVILPIIMEASSYLKK</sequence>
<evidence type="ECO:0000256" key="7">
    <source>
        <dbReference type="ARBA" id="ARBA00022759"/>
    </source>
</evidence>
<dbReference type="GO" id="GO:0046872">
    <property type="term" value="F:metal ion binding"/>
    <property type="evidence" value="ECO:0007669"/>
    <property type="project" value="UniProtKB-KW"/>
</dbReference>
<gene>
    <name evidence="13" type="ORF">H9948_06555</name>
</gene>
<name>A0A9D2KYH6_9LACT</name>
<evidence type="ECO:0000256" key="2">
    <source>
        <dbReference type="ARBA" id="ARBA00004496"/>
    </source>
</evidence>
<dbReference type="FunFam" id="3.10.20.580:FF:000001">
    <property type="entry name" value="Ribonuclease J"/>
    <property type="match status" value="1"/>
</dbReference>
<keyword evidence="10" id="KW-0269">Exonuclease</keyword>
<keyword evidence="11" id="KW-0694">RNA-binding</keyword>
<keyword evidence="9" id="KW-0862">Zinc</keyword>
<evidence type="ECO:0000256" key="10">
    <source>
        <dbReference type="ARBA" id="ARBA00022839"/>
    </source>
</evidence>
<evidence type="ECO:0000256" key="8">
    <source>
        <dbReference type="ARBA" id="ARBA00022801"/>
    </source>
</evidence>
<dbReference type="PANTHER" id="PTHR43694">
    <property type="entry name" value="RIBONUCLEASE J"/>
    <property type="match status" value="1"/>
</dbReference>
<dbReference type="GO" id="GO:0006364">
    <property type="term" value="P:rRNA processing"/>
    <property type="evidence" value="ECO:0007669"/>
    <property type="project" value="UniProtKB-KW"/>
</dbReference>
<dbReference type="InterPro" id="IPR041636">
    <property type="entry name" value="RNase_J_C"/>
</dbReference>
<organism evidence="13 14">
    <name type="scientific">Candidatus Jeotgalibaca merdavium</name>
    <dbReference type="NCBI Taxonomy" id="2838627"/>
    <lineage>
        <taxon>Bacteria</taxon>
        <taxon>Bacillati</taxon>
        <taxon>Bacillota</taxon>
        <taxon>Bacilli</taxon>
        <taxon>Lactobacillales</taxon>
        <taxon>Carnobacteriaceae</taxon>
        <taxon>Jeotgalibaca</taxon>
    </lineage>
</organism>
<dbReference type="Proteomes" id="UP000886856">
    <property type="component" value="Unassembled WGS sequence"/>
</dbReference>
<dbReference type="AlphaFoldDB" id="A0A9D2KYH6"/>
<dbReference type="GO" id="GO:0004519">
    <property type="term" value="F:endonuclease activity"/>
    <property type="evidence" value="ECO:0007669"/>
    <property type="project" value="UniProtKB-KW"/>
</dbReference>
<dbReference type="PANTHER" id="PTHR43694:SF4">
    <property type="entry name" value="RIBONUCLEASE J 2"/>
    <property type="match status" value="1"/>
</dbReference>
<dbReference type="GO" id="GO:0003723">
    <property type="term" value="F:RNA binding"/>
    <property type="evidence" value="ECO:0007669"/>
    <property type="project" value="UniProtKB-KW"/>
</dbReference>
<keyword evidence="7" id="KW-0255">Endonuclease</keyword>
<protein>
    <submittedName>
        <fullName evidence="13">RNase J family beta-CASP ribonuclease</fullName>
    </submittedName>
</protein>
<evidence type="ECO:0000256" key="1">
    <source>
        <dbReference type="ARBA" id="ARBA00001947"/>
    </source>
</evidence>
<evidence type="ECO:0000256" key="4">
    <source>
        <dbReference type="ARBA" id="ARBA00022552"/>
    </source>
</evidence>
<comment type="caution">
    <text evidence="13">The sequence shown here is derived from an EMBL/GenBank/DDBJ whole genome shotgun (WGS) entry which is preliminary data.</text>
</comment>
<reference evidence="13" key="1">
    <citation type="journal article" date="2021" name="PeerJ">
        <title>Extensive microbial diversity within the chicken gut microbiome revealed by metagenomics and culture.</title>
        <authorList>
            <person name="Gilroy R."/>
            <person name="Ravi A."/>
            <person name="Getino M."/>
            <person name="Pursley I."/>
            <person name="Horton D.L."/>
            <person name="Alikhan N.F."/>
            <person name="Baker D."/>
            <person name="Gharbi K."/>
            <person name="Hall N."/>
            <person name="Watson M."/>
            <person name="Adriaenssens E.M."/>
            <person name="Foster-Nyarko E."/>
            <person name="Jarju S."/>
            <person name="Secka A."/>
            <person name="Antonio M."/>
            <person name="Oren A."/>
            <person name="Chaudhuri R.R."/>
            <person name="La Ragione R."/>
            <person name="Hildebrand F."/>
            <person name="Pallen M.J."/>
        </authorList>
    </citation>
    <scope>NUCLEOTIDE SEQUENCE</scope>
    <source>
        <strain evidence="13">CHK171-505</strain>
    </source>
</reference>
<evidence type="ECO:0000313" key="14">
    <source>
        <dbReference type="Proteomes" id="UP000886856"/>
    </source>
</evidence>
<reference evidence="13" key="2">
    <citation type="submission" date="2021-04" db="EMBL/GenBank/DDBJ databases">
        <authorList>
            <person name="Gilroy R."/>
        </authorList>
    </citation>
    <scope>NUCLEOTIDE SEQUENCE</scope>
    <source>
        <strain evidence="13">CHK171-505</strain>
    </source>
</reference>